<dbReference type="InterPro" id="IPR013767">
    <property type="entry name" value="PAS_fold"/>
</dbReference>
<dbReference type="SMART" id="SM00091">
    <property type="entry name" value="PAS"/>
    <property type="match status" value="3"/>
</dbReference>
<dbReference type="InterPro" id="IPR004358">
    <property type="entry name" value="Sig_transdc_His_kin-like_C"/>
</dbReference>
<name>A0AAE3MGC8_9BACT</name>
<evidence type="ECO:0000256" key="3">
    <source>
        <dbReference type="ARBA" id="ARBA00022553"/>
    </source>
</evidence>
<dbReference type="InterPro" id="IPR003661">
    <property type="entry name" value="HisK_dim/P_dom"/>
</dbReference>
<dbReference type="SMART" id="SM00388">
    <property type="entry name" value="HisKA"/>
    <property type="match status" value="1"/>
</dbReference>
<dbReference type="GO" id="GO:0000155">
    <property type="term" value="F:phosphorelay sensor kinase activity"/>
    <property type="evidence" value="ECO:0007669"/>
    <property type="project" value="InterPro"/>
</dbReference>
<evidence type="ECO:0000256" key="8">
    <source>
        <dbReference type="ARBA" id="ARBA00023012"/>
    </source>
</evidence>
<dbReference type="CDD" id="cd16922">
    <property type="entry name" value="HATPase_EvgS-ArcB-TorS-like"/>
    <property type="match status" value="1"/>
</dbReference>
<keyword evidence="7" id="KW-0067">ATP-binding</keyword>
<dbReference type="InterPro" id="IPR000014">
    <property type="entry name" value="PAS"/>
</dbReference>
<gene>
    <name evidence="15" type="ORF">OM074_16525</name>
</gene>
<dbReference type="NCBIfam" id="TIGR00229">
    <property type="entry name" value="sensory_box"/>
    <property type="match status" value="2"/>
</dbReference>
<keyword evidence="3" id="KW-0597">Phosphoprotein</keyword>
<dbReference type="FunFam" id="1.10.287.130:FF:000002">
    <property type="entry name" value="Two-component osmosensing histidine kinase"/>
    <property type="match status" value="1"/>
</dbReference>
<evidence type="ECO:0000259" key="12">
    <source>
        <dbReference type="PROSITE" id="PS50109"/>
    </source>
</evidence>
<dbReference type="GO" id="GO:0005524">
    <property type="term" value="F:ATP binding"/>
    <property type="evidence" value="ECO:0007669"/>
    <property type="project" value="UniProtKB-KW"/>
</dbReference>
<evidence type="ECO:0000313" key="15">
    <source>
        <dbReference type="EMBL" id="MCW3807244.1"/>
    </source>
</evidence>
<evidence type="ECO:0000256" key="1">
    <source>
        <dbReference type="ARBA" id="ARBA00000085"/>
    </source>
</evidence>
<feature type="domain" description="PAC" evidence="14">
    <location>
        <begin position="358"/>
        <end position="410"/>
    </location>
</feature>
<dbReference type="PROSITE" id="PS50112">
    <property type="entry name" value="PAS"/>
    <property type="match status" value="1"/>
</dbReference>
<evidence type="ECO:0000256" key="7">
    <source>
        <dbReference type="ARBA" id="ARBA00022840"/>
    </source>
</evidence>
<dbReference type="InterPro" id="IPR003594">
    <property type="entry name" value="HATPase_dom"/>
</dbReference>
<dbReference type="Gene3D" id="3.30.565.10">
    <property type="entry name" value="Histidine kinase-like ATPase, C-terminal domain"/>
    <property type="match status" value="1"/>
</dbReference>
<feature type="domain" description="Histidine kinase" evidence="12">
    <location>
        <begin position="680"/>
        <end position="899"/>
    </location>
</feature>
<reference evidence="15" key="1">
    <citation type="submission" date="2022-10" db="EMBL/GenBank/DDBJ databases">
        <authorList>
            <person name="Yu W.X."/>
        </authorList>
    </citation>
    <scope>NUCLEOTIDE SEQUENCE</scope>
    <source>
        <strain evidence="15">D04</strain>
    </source>
</reference>
<feature type="domain" description="PAS" evidence="13">
    <location>
        <begin position="286"/>
        <end position="356"/>
    </location>
</feature>
<keyword evidence="5" id="KW-0547">Nucleotide-binding</keyword>
<dbReference type="PANTHER" id="PTHR43711">
    <property type="entry name" value="TWO-COMPONENT HISTIDINE KINASE"/>
    <property type="match status" value="1"/>
</dbReference>
<evidence type="ECO:0000259" key="14">
    <source>
        <dbReference type="PROSITE" id="PS50113"/>
    </source>
</evidence>
<dbReference type="InterPro" id="IPR036097">
    <property type="entry name" value="HisK_dim/P_sf"/>
</dbReference>
<comment type="caution">
    <text evidence="15">The sequence shown here is derived from an EMBL/GenBank/DDBJ whole genome shotgun (WGS) entry which is preliminary data.</text>
</comment>
<keyword evidence="11" id="KW-0175">Coiled coil</keyword>
<dbReference type="Proteomes" id="UP001207408">
    <property type="component" value="Unassembled WGS sequence"/>
</dbReference>
<keyword evidence="16" id="KW-1185">Reference proteome</keyword>
<dbReference type="RefSeq" id="WP_301201456.1">
    <property type="nucleotide sequence ID" value="NZ_JAPDPI010000041.1"/>
</dbReference>
<dbReference type="SUPFAM" id="SSF47384">
    <property type="entry name" value="Homodimeric domain of signal transducing histidine kinase"/>
    <property type="match status" value="1"/>
</dbReference>
<dbReference type="InterPro" id="IPR005467">
    <property type="entry name" value="His_kinase_dom"/>
</dbReference>
<dbReference type="InterPro" id="IPR001610">
    <property type="entry name" value="PAC"/>
</dbReference>
<feature type="domain" description="PAC" evidence="14">
    <location>
        <begin position="232"/>
        <end position="285"/>
    </location>
</feature>
<dbReference type="Pfam" id="PF02518">
    <property type="entry name" value="HATPase_c"/>
    <property type="match status" value="1"/>
</dbReference>
<evidence type="ECO:0000256" key="10">
    <source>
        <dbReference type="ARBA" id="ARBA00068150"/>
    </source>
</evidence>
<dbReference type="AlphaFoldDB" id="A0AAE3MGC8"/>
<organism evidence="15 16">
    <name type="scientific">Plebeiibacterium marinum</name>
    <dbReference type="NCBI Taxonomy" id="2992111"/>
    <lineage>
        <taxon>Bacteria</taxon>
        <taxon>Pseudomonadati</taxon>
        <taxon>Bacteroidota</taxon>
        <taxon>Bacteroidia</taxon>
        <taxon>Marinilabiliales</taxon>
        <taxon>Marinilabiliaceae</taxon>
        <taxon>Plebeiibacterium</taxon>
    </lineage>
</organism>
<keyword evidence="8" id="KW-0902">Two-component regulatory system</keyword>
<evidence type="ECO:0000256" key="9">
    <source>
        <dbReference type="ARBA" id="ARBA00064003"/>
    </source>
</evidence>
<evidence type="ECO:0000256" key="6">
    <source>
        <dbReference type="ARBA" id="ARBA00022777"/>
    </source>
</evidence>
<sequence length="904" mass="102924">MDIKIQNYNLYLKRWKNQFSLISELMQGCIVLATEVDKDNLVAIAYNHPNENTIFEKTANKKSITRDTIRNCKEVSISQLQSDTSYSETIEYRSGMKCYYGFPVINSDGSTFGAICLYSKEFNLFSDERINQIRRLKLIIEDDLKAHSRSNKASNTDMDTLLDDSEMFKHFFHFSPVGIFYWDLNMIITDCNEKFCEILNTNRATLMGMNLNQLIDKRPIPCIASALLGEESEYEGDYITTTSGQSTYVLLKTAPVYNSSKKICGAIGTLEDLSEKRHMENALKASELKYKDLVEKINDVIFSIDKEGICTYISPVISFIIGYLPEEIIGHHMLNFIQEDYKIEFYDALNRVKSGSTVVAELKLRDKSQKDQWVRISLRPVYDNKNNFTGIHGIAQDIGEKRSIELSLKESEEQFKLVATHISDIIYEWDPITKGLLWHSNPNIISPILNSIHSITDLNKLIADEDRPTIETKWEKAINNEGAWKQEFKISISNKESKHLLGNGLILFKGNTPVKGIGTLTDISNEKVLVENLKLSNEKLEHNISKVNGLLSAIPDMMFVFNKDSIITDYHYNTPTDLYKPVEQFINKKAEDVLPHDIDLLTKEKIAKVLDSKVAETYNYKLSINGEPKIFESRMVYLNSNHVLSIIRDVTLRELQKNELITAKEKAEESDRLKSSFLANMSHEIRTPMNGIIGFSELLNSKTLNPEEREYYTSVIVKSGRQLLDIINDVLEISKIETGQIKVNLAPTNINELIRTVFESFTQRANDNRNILITTTPLSDASAYINSDENKIRQVLNNLISNAIKFTQNGQIKIGYSVIEGRYLEFYIQDSGIGIAKEEQKMIFERFAQANSQITRTHGGTGLGLAISQSLVELLGGKIWVDSTVNKGSTFYFSLPYSKIPQLN</sequence>
<dbReference type="SMART" id="SM00387">
    <property type="entry name" value="HATPase_c"/>
    <property type="match status" value="1"/>
</dbReference>
<accession>A0AAE3MGC8</accession>
<dbReference type="EMBL" id="JAPDPI010000041">
    <property type="protein sequence ID" value="MCW3807244.1"/>
    <property type="molecule type" value="Genomic_DNA"/>
</dbReference>
<evidence type="ECO:0000313" key="16">
    <source>
        <dbReference type="Proteomes" id="UP001207408"/>
    </source>
</evidence>
<dbReference type="InterPro" id="IPR029016">
    <property type="entry name" value="GAF-like_dom_sf"/>
</dbReference>
<evidence type="ECO:0000256" key="11">
    <source>
        <dbReference type="SAM" id="Coils"/>
    </source>
</evidence>
<comment type="subunit">
    <text evidence="9">At low DSF concentrations, interacts with RpfF.</text>
</comment>
<dbReference type="Pfam" id="PF00989">
    <property type="entry name" value="PAS"/>
    <property type="match status" value="1"/>
</dbReference>
<dbReference type="CDD" id="cd00130">
    <property type="entry name" value="PAS"/>
    <property type="match status" value="2"/>
</dbReference>
<dbReference type="PANTHER" id="PTHR43711:SF31">
    <property type="entry name" value="HISTIDINE KINASE"/>
    <property type="match status" value="1"/>
</dbReference>
<dbReference type="Gene3D" id="3.30.450.40">
    <property type="match status" value="1"/>
</dbReference>
<dbReference type="SUPFAM" id="SSF55874">
    <property type="entry name" value="ATPase domain of HSP90 chaperone/DNA topoisomerase II/histidine kinase"/>
    <property type="match status" value="1"/>
</dbReference>
<dbReference type="InterPro" id="IPR036890">
    <property type="entry name" value="HATPase_C_sf"/>
</dbReference>
<proteinExistence type="predicted"/>
<dbReference type="PROSITE" id="PS50113">
    <property type="entry name" value="PAC"/>
    <property type="match status" value="2"/>
</dbReference>
<feature type="coiled-coil region" evidence="11">
    <location>
        <begin position="523"/>
        <end position="550"/>
    </location>
</feature>
<dbReference type="Pfam" id="PF08448">
    <property type="entry name" value="PAS_4"/>
    <property type="match status" value="1"/>
</dbReference>
<dbReference type="PRINTS" id="PR00344">
    <property type="entry name" value="BCTRLSENSOR"/>
</dbReference>
<comment type="catalytic activity">
    <reaction evidence="1">
        <text>ATP + protein L-histidine = ADP + protein N-phospho-L-histidine.</text>
        <dbReference type="EC" id="2.7.13.3"/>
    </reaction>
</comment>
<keyword evidence="4" id="KW-0808">Transferase</keyword>
<dbReference type="EC" id="2.7.13.3" evidence="2"/>
<dbReference type="InterPro" id="IPR050736">
    <property type="entry name" value="Sensor_HK_Regulatory"/>
</dbReference>
<evidence type="ECO:0000259" key="13">
    <source>
        <dbReference type="PROSITE" id="PS50112"/>
    </source>
</evidence>
<dbReference type="Gene3D" id="1.10.287.130">
    <property type="match status" value="1"/>
</dbReference>
<dbReference type="SUPFAM" id="SSF55785">
    <property type="entry name" value="PYP-like sensor domain (PAS domain)"/>
    <property type="match status" value="4"/>
</dbReference>
<keyword evidence="6" id="KW-0418">Kinase</keyword>
<dbReference type="CDD" id="cd00082">
    <property type="entry name" value="HisKA"/>
    <property type="match status" value="1"/>
</dbReference>
<dbReference type="Gene3D" id="3.30.450.20">
    <property type="entry name" value="PAS domain"/>
    <property type="match status" value="4"/>
</dbReference>
<dbReference type="FunFam" id="3.30.565.10:FF:000010">
    <property type="entry name" value="Sensor histidine kinase RcsC"/>
    <property type="match status" value="1"/>
</dbReference>
<evidence type="ECO:0000256" key="5">
    <source>
        <dbReference type="ARBA" id="ARBA00022741"/>
    </source>
</evidence>
<evidence type="ECO:0000256" key="4">
    <source>
        <dbReference type="ARBA" id="ARBA00022679"/>
    </source>
</evidence>
<dbReference type="SMART" id="SM00086">
    <property type="entry name" value="PAC"/>
    <property type="match status" value="2"/>
</dbReference>
<evidence type="ECO:0000256" key="2">
    <source>
        <dbReference type="ARBA" id="ARBA00012438"/>
    </source>
</evidence>
<dbReference type="InterPro" id="IPR035965">
    <property type="entry name" value="PAS-like_dom_sf"/>
</dbReference>
<dbReference type="SUPFAM" id="SSF55781">
    <property type="entry name" value="GAF domain-like"/>
    <property type="match status" value="1"/>
</dbReference>
<dbReference type="InterPro" id="IPR000700">
    <property type="entry name" value="PAS-assoc_C"/>
</dbReference>
<dbReference type="Pfam" id="PF00512">
    <property type="entry name" value="HisKA"/>
    <property type="match status" value="1"/>
</dbReference>
<dbReference type="GO" id="GO:0006355">
    <property type="term" value="P:regulation of DNA-templated transcription"/>
    <property type="evidence" value="ECO:0007669"/>
    <property type="project" value="InterPro"/>
</dbReference>
<dbReference type="InterPro" id="IPR013656">
    <property type="entry name" value="PAS_4"/>
</dbReference>
<protein>
    <recommendedName>
        <fullName evidence="10">Sensory/regulatory protein RpfC</fullName>
        <ecNumber evidence="2">2.7.13.3</ecNumber>
    </recommendedName>
</protein>
<dbReference type="PROSITE" id="PS50109">
    <property type="entry name" value="HIS_KIN"/>
    <property type="match status" value="1"/>
</dbReference>